<dbReference type="GO" id="GO:0003824">
    <property type="term" value="F:catalytic activity"/>
    <property type="evidence" value="ECO:0007669"/>
    <property type="project" value="UniProtKB-ARBA"/>
</dbReference>
<dbReference type="Gene3D" id="3.90.226.10">
    <property type="entry name" value="2-enoyl-CoA Hydratase, Chain A, domain 1"/>
    <property type="match status" value="1"/>
</dbReference>
<dbReference type="CDD" id="cd06558">
    <property type="entry name" value="crotonase-like"/>
    <property type="match status" value="1"/>
</dbReference>
<evidence type="ECO:0000313" key="3">
    <source>
        <dbReference type="Proteomes" id="UP000027997"/>
    </source>
</evidence>
<dbReference type="Pfam" id="PF00378">
    <property type="entry name" value="ECH_1"/>
    <property type="match status" value="1"/>
</dbReference>
<dbReference type="InterPro" id="IPR051683">
    <property type="entry name" value="Enoyl-CoA_Hydratase/Isomerase"/>
</dbReference>
<dbReference type="AlphaFoldDB" id="A0A081KF31"/>
<comment type="similarity">
    <text evidence="1">Belongs to the enoyl-CoA hydratase/isomerase family.</text>
</comment>
<dbReference type="PANTHER" id="PTHR42964">
    <property type="entry name" value="ENOYL-COA HYDRATASE"/>
    <property type="match status" value="1"/>
</dbReference>
<organism evidence="2 3">
    <name type="scientific">Endozoicomonas elysicola</name>
    <dbReference type="NCBI Taxonomy" id="305900"/>
    <lineage>
        <taxon>Bacteria</taxon>
        <taxon>Pseudomonadati</taxon>
        <taxon>Pseudomonadota</taxon>
        <taxon>Gammaproteobacteria</taxon>
        <taxon>Oceanospirillales</taxon>
        <taxon>Endozoicomonadaceae</taxon>
        <taxon>Endozoicomonas</taxon>
    </lineage>
</organism>
<comment type="caution">
    <text evidence="2">The sequence shown here is derived from an EMBL/GenBank/DDBJ whole genome shotgun (WGS) entry which is preliminary data.</text>
</comment>
<protein>
    <submittedName>
        <fullName evidence="2">Enoyl-CoA hydratase</fullName>
    </submittedName>
</protein>
<dbReference type="eggNOG" id="COG1024">
    <property type="taxonomic scope" value="Bacteria"/>
</dbReference>
<dbReference type="SUPFAM" id="SSF52096">
    <property type="entry name" value="ClpP/crotonase"/>
    <property type="match status" value="1"/>
</dbReference>
<dbReference type="EMBL" id="JOJP01000001">
    <property type="protein sequence ID" value="KEI72757.1"/>
    <property type="molecule type" value="Genomic_DNA"/>
</dbReference>
<dbReference type="Proteomes" id="UP000027997">
    <property type="component" value="Unassembled WGS sequence"/>
</dbReference>
<dbReference type="STRING" id="305900.GV64_20300"/>
<dbReference type="InterPro" id="IPR014748">
    <property type="entry name" value="Enoyl-CoA_hydra_C"/>
</dbReference>
<dbReference type="InterPro" id="IPR001753">
    <property type="entry name" value="Enoyl-CoA_hydra/iso"/>
</dbReference>
<evidence type="ECO:0000256" key="1">
    <source>
        <dbReference type="ARBA" id="ARBA00005254"/>
    </source>
</evidence>
<evidence type="ECO:0000313" key="2">
    <source>
        <dbReference type="EMBL" id="KEI72757.1"/>
    </source>
</evidence>
<name>A0A081KF31_9GAMM</name>
<gene>
    <name evidence="2" type="ORF">GV64_20300</name>
</gene>
<keyword evidence="3" id="KW-1185">Reference proteome</keyword>
<reference evidence="2 3" key="1">
    <citation type="submission" date="2014-06" db="EMBL/GenBank/DDBJ databases">
        <title>Whole Genome Sequences of Three Symbiotic Endozoicomonas Bacteria.</title>
        <authorList>
            <person name="Neave M.J."/>
            <person name="Apprill A."/>
            <person name="Voolstra C.R."/>
        </authorList>
    </citation>
    <scope>NUCLEOTIDE SEQUENCE [LARGE SCALE GENOMIC DNA]</scope>
    <source>
        <strain evidence="2 3">DSM 22380</strain>
    </source>
</reference>
<dbReference type="GO" id="GO:0008300">
    <property type="term" value="P:isoprenoid catabolic process"/>
    <property type="evidence" value="ECO:0007669"/>
    <property type="project" value="TreeGrafter"/>
</dbReference>
<accession>A0A081KF31</accession>
<proteinExistence type="inferred from homology"/>
<dbReference type="Gene3D" id="1.10.12.10">
    <property type="entry name" value="Lyase 2-enoyl-coa Hydratase, Chain A, domain 2"/>
    <property type="match status" value="1"/>
</dbReference>
<dbReference type="PANTHER" id="PTHR42964:SF1">
    <property type="entry name" value="POLYKETIDE BIOSYNTHESIS ENOYL-COA HYDRATASE PKSH-RELATED"/>
    <property type="match status" value="1"/>
</dbReference>
<sequence length="263" mass="28167">MTMGTPEIYKTLLVEQQADVLTVTLNRPRQANAMNLTMVNELTQVMNRAVEQQVRVFIIRGADGNFCAGGDIKEMQAIASDREELAQFNRSFGLMLEQANTLPCVVITVLQGAVLGGGFGLACISDVAISDTTSAFAMPETSLGIIPAQIAPFVVDRIGLTQARRLALLGQRIPAAQALTLGIIHHVSQTQDELDSKLTLAVSAAMNCAPQATATTKALMHKVGKLPMASLLDEAAIHFADSVQGEGREGARAFAHKSKPNWR</sequence>
<dbReference type="InterPro" id="IPR029045">
    <property type="entry name" value="ClpP/crotonase-like_dom_sf"/>
</dbReference>